<evidence type="ECO:0000256" key="6">
    <source>
        <dbReference type="PROSITE-ProRule" id="PRU01330"/>
    </source>
</evidence>
<proteinExistence type="inferred from homology"/>
<dbReference type="PANTHER" id="PTHR43785:SF12">
    <property type="entry name" value="TYPE-1 GLUTAMINE SYNTHETASE 2"/>
    <property type="match status" value="1"/>
</dbReference>
<dbReference type="KEGG" id="pcl:Pcal_1609"/>
<accession>A3MWK9</accession>
<feature type="domain" description="GS catalytic" evidence="9">
    <location>
        <begin position="105"/>
        <end position="430"/>
    </location>
</feature>
<comment type="cofactor">
    <cofactor evidence="1">
        <name>Mg(2+)</name>
        <dbReference type="ChEBI" id="CHEBI:18420"/>
    </cofactor>
</comment>
<dbReference type="InterPro" id="IPR027303">
    <property type="entry name" value="Gln_synth_gly_rich_site"/>
</dbReference>
<dbReference type="PANTHER" id="PTHR43785">
    <property type="entry name" value="GAMMA-GLUTAMYLPUTRESCINE SYNTHETASE"/>
    <property type="match status" value="1"/>
</dbReference>
<dbReference type="EMBL" id="CP000561">
    <property type="protein sequence ID" value="ABO09026.1"/>
    <property type="molecule type" value="Genomic_DNA"/>
</dbReference>
<gene>
    <name evidence="10" type="ordered locus">Pcal_1609</name>
</gene>
<evidence type="ECO:0000259" key="9">
    <source>
        <dbReference type="PROSITE" id="PS51987"/>
    </source>
</evidence>
<protein>
    <submittedName>
        <fullName evidence="10">L-glutamine synthetase</fullName>
        <ecNumber evidence="10">6.3.1.2</ecNumber>
    </submittedName>
</protein>
<dbReference type="HOGENOM" id="CLU_017290_1_3_2"/>
<dbReference type="InterPro" id="IPR036651">
    <property type="entry name" value="Gln_synt_N_sf"/>
</dbReference>
<evidence type="ECO:0000313" key="11">
    <source>
        <dbReference type="Proteomes" id="UP000001431"/>
    </source>
</evidence>
<dbReference type="STRING" id="410359.Pcal_1609"/>
<dbReference type="GO" id="GO:0006542">
    <property type="term" value="P:glutamine biosynthetic process"/>
    <property type="evidence" value="ECO:0007669"/>
    <property type="project" value="InterPro"/>
</dbReference>
<dbReference type="InterPro" id="IPR008147">
    <property type="entry name" value="Gln_synt_N"/>
</dbReference>
<evidence type="ECO:0000256" key="2">
    <source>
        <dbReference type="ARBA" id="ARBA00022598"/>
    </source>
</evidence>
<dbReference type="GO" id="GO:0004356">
    <property type="term" value="F:glutamine synthetase activity"/>
    <property type="evidence" value="ECO:0007669"/>
    <property type="project" value="UniProtKB-EC"/>
</dbReference>
<dbReference type="InterPro" id="IPR014746">
    <property type="entry name" value="Gln_synth/guanido_kin_cat_dom"/>
</dbReference>
<evidence type="ECO:0000256" key="3">
    <source>
        <dbReference type="ARBA" id="ARBA00022741"/>
    </source>
</evidence>
<sequence>MSMPEPKTAWRLLKSAGVKYVRFVIVDIFGRPRVDILPIDEAKDAFIDGVLFDGSSIPAYGGVNRSDFVAMPDLDSVYIETWNGGKTALIFTSVMDGSRPSLRDPRNVLKSALETVKARGYKPLLGVELEFFLVKGDPPMYADGGVYFDGHLLHTWPVLEEIMEHFHLSGIGSTKTHHEVAPGQYEVNIPAGDPLEVADKVLAFKILAKSVAQRHGYTATFMPKPFWGINGSGAHVHLSLWRDGENLFASVKEPREELKYAVAGILQNAIANSVFVAPTVNSYKRLVPHHEAPTRIVWGLGNRSAMVRVPYYGGRINRLEYRHPDPSMNPYVAFASIVFSAYMGVEKRLEPPPPVDTVAYELEGVRETPRHLGDAVKYAQESALLPEEFVKPYLALKEEEWLSYLKSEGDWEKTWNKITRWEYNAYLVNV</sequence>
<dbReference type="EC" id="6.3.1.2" evidence="10"/>
<dbReference type="eggNOG" id="arCOG01909">
    <property type="taxonomic scope" value="Archaea"/>
</dbReference>
<evidence type="ECO:0000256" key="4">
    <source>
        <dbReference type="ARBA" id="ARBA00022840"/>
    </source>
</evidence>
<name>A3MWK9_PYRCJ</name>
<keyword evidence="4" id="KW-0067">ATP-binding</keyword>
<keyword evidence="5" id="KW-0460">Magnesium</keyword>
<reference evidence="10" key="1">
    <citation type="submission" date="2007-02" db="EMBL/GenBank/DDBJ databases">
        <title>Complete sequence of Pyrobaculum calidifontis JCM 11548.</title>
        <authorList>
            <consortium name="US DOE Joint Genome Institute"/>
            <person name="Copeland A."/>
            <person name="Lucas S."/>
            <person name="Lapidus A."/>
            <person name="Barry K."/>
            <person name="Glavina del Rio T."/>
            <person name="Dalin E."/>
            <person name="Tice H."/>
            <person name="Pitluck S."/>
            <person name="Chain P."/>
            <person name="Malfatti S."/>
            <person name="Shin M."/>
            <person name="Vergez L."/>
            <person name="Schmutz J."/>
            <person name="Larimer F."/>
            <person name="Land M."/>
            <person name="Hauser L."/>
            <person name="Kyrpides N."/>
            <person name="Mikhailova N."/>
            <person name="Cozen A.E."/>
            <person name="Fitz-Gibbon S.T."/>
            <person name="House C.H."/>
            <person name="Saltikov C."/>
            <person name="Lowe T.M."/>
            <person name="Richardson P."/>
        </authorList>
    </citation>
    <scope>NUCLEOTIDE SEQUENCE [LARGE SCALE GENOMIC DNA]</scope>
    <source>
        <strain evidence="10">JCM 11548</strain>
    </source>
</reference>
<evidence type="ECO:0000256" key="7">
    <source>
        <dbReference type="RuleBase" id="RU000384"/>
    </source>
</evidence>
<evidence type="ECO:0000256" key="5">
    <source>
        <dbReference type="ARBA" id="ARBA00022842"/>
    </source>
</evidence>
<dbReference type="PROSITE" id="PS00181">
    <property type="entry name" value="GLNA_ATP"/>
    <property type="match status" value="1"/>
</dbReference>
<dbReference type="PROSITE" id="PS51987">
    <property type="entry name" value="GS_CATALYTIC"/>
    <property type="match status" value="1"/>
</dbReference>
<dbReference type="GO" id="GO:0005524">
    <property type="term" value="F:ATP binding"/>
    <property type="evidence" value="ECO:0007669"/>
    <property type="project" value="UniProtKB-KW"/>
</dbReference>
<evidence type="ECO:0000256" key="1">
    <source>
        <dbReference type="ARBA" id="ARBA00001946"/>
    </source>
</evidence>
<keyword evidence="3" id="KW-0547">Nucleotide-binding</keyword>
<dbReference type="SMART" id="SM01230">
    <property type="entry name" value="Gln-synt_C"/>
    <property type="match status" value="1"/>
</dbReference>
<dbReference type="InterPro" id="IPR008146">
    <property type="entry name" value="Gln_synth_cat_dom"/>
</dbReference>
<dbReference type="Proteomes" id="UP000001431">
    <property type="component" value="Chromosome"/>
</dbReference>
<keyword evidence="2 10" id="KW-0436">Ligase</keyword>
<dbReference type="SUPFAM" id="SSF55931">
    <property type="entry name" value="Glutamine synthetase/guanido kinase"/>
    <property type="match status" value="1"/>
</dbReference>
<organism evidence="10 11">
    <name type="scientific">Pyrobaculum calidifontis (strain DSM 21063 / JCM 11548 / VA1)</name>
    <dbReference type="NCBI Taxonomy" id="410359"/>
    <lineage>
        <taxon>Archaea</taxon>
        <taxon>Thermoproteota</taxon>
        <taxon>Thermoprotei</taxon>
        <taxon>Thermoproteales</taxon>
        <taxon>Thermoproteaceae</taxon>
        <taxon>Pyrobaculum</taxon>
    </lineage>
</organism>
<feature type="domain" description="GS beta-grasp" evidence="8">
    <location>
        <begin position="16"/>
        <end position="99"/>
    </location>
</feature>
<comment type="similarity">
    <text evidence="6 7">Belongs to the glutamine synthetase family.</text>
</comment>
<dbReference type="Pfam" id="PF03951">
    <property type="entry name" value="Gln-synt_N"/>
    <property type="match status" value="1"/>
</dbReference>
<dbReference type="Gene3D" id="3.10.20.70">
    <property type="entry name" value="Glutamine synthetase, N-terminal domain"/>
    <property type="match status" value="1"/>
</dbReference>
<dbReference type="Gene3D" id="3.30.590.10">
    <property type="entry name" value="Glutamine synthetase/guanido kinase, catalytic domain"/>
    <property type="match status" value="1"/>
</dbReference>
<dbReference type="AlphaFoldDB" id="A3MWK9"/>
<dbReference type="SUPFAM" id="SSF54368">
    <property type="entry name" value="Glutamine synthetase, N-terminal domain"/>
    <property type="match status" value="1"/>
</dbReference>
<evidence type="ECO:0000313" key="10">
    <source>
        <dbReference type="EMBL" id="ABO09026.1"/>
    </source>
</evidence>
<evidence type="ECO:0000259" key="8">
    <source>
        <dbReference type="PROSITE" id="PS51986"/>
    </source>
</evidence>
<dbReference type="PROSITE" id="PS51986">
    <property type="entry name" value="GS_BETA_GRASP"/>
    <property type="match status" value="1"/>
</dbReference>
<keyword evidence="11" id="KW-1185">Reference proteome</keyword>
<dbReference type="Pfam" id="PF00120">
    <property type="entry name" value="Gln-synt_C"/>
    <property type="match status" value="1"/>
</dbReference>